<evidence type="ECO:0000313" key="2">
    <source>
        <dbReference type="EnsemblMetazoa" id="AMAM017629-PA"/>
    </source>
</evidence>
<evidence type="ECO:0000256" key="1">
    <source>
        <dbReference type="SAM" id="Phobius"/>
    </source>
</evidence>
<keyword evidence="1" id="KW-0812">Transmembrane</keyword>
<evidence type="ECO:0000313" key="3">
    <source>
        <dbReference type="Proteomes" id="UP000075901"/>
    </source>
</evidence>
<organism evidence="2 3">
    <name type="scientific">Anopheles maculatus</name>
    <dbReference type="NCBI Taxonomy" id="74869"/>
    <lineage>
        <taxon>Eukaryota</taxon>
        <taxon>Metazoa</taxon>
        <taxon>Ecdysozoa</taxon>
        <taxon>Arthropoda</taxon>
        <taxon>Hexapoda</taxon>
        <taxon>Insecta</taxon>
        <taxon>Pterygota</taxon>
        <taxon>Neoptera</taxon>
        <taxon>Endopterygota</taxon>
        <taxon>Diptera</taxon>
        <taxon>Nematocera</taxon>
        <taxon>Culicoidea</taxon>
        <taxon>Culicidae</taxon>
        <taxon>Anophelinae</taxon>
        <taxon>Anopheles</taxon>
        <taxon>Anopheles maculatus group</taxon>
    </lineage>
</organism>
<keyword evidence="1" id="KW-1133">Transmembrane helix</keyword>
<name>A0A182T1B4_9DIPT</name>
<sequence>MLELEKIYSQELKRSYSTDSSQISEDQFEDSDIETISGSHRSWYGSIGSQGSAFSIAKLRDNAKKCMDLLAIRCKQLCHFMYSDCILAGSVIVFGIAATLASTYYNMFDVRETQLWFSCLSAWRR</sequence>
<dbReference type="Proteomes" id="UP000075901">
    <property type="component" value="Unassembled WGS sequence"/>
</dbReference>
<accession>A0A182T1B4</accession>
<dbReference type="EnsemblMetazoa" id="AMAM017629-RA">
    <property type="protein sequence ID" value="AMAM017629-PA"/>
    <property type="gene ID" value="AMAM017629"/>
</dbReference>
<feature type="transmembrane region" description="Helical" evidence="1">
    <location>
        <begin position="85"/>
        <end position="105"/>
    </location>
</feature>
<reference evidence="2" key="2">
    <citation type="submission" date="2020-05" db="UniProtKB">
        <authorList>
            <consortium name="EnsemblMetazoa"/>
        </authorList>
    </citation>
    <scope>IDENTIFICATION</scope>
    <source>
        <strain evidence="2">maculatus3</strain>
    </source>
</reference>
<keyword evidence="1" id="KW-0472">Membrane</keyword>
<proteinExistence type="predicted"/>
<dbReference type="VEuPathDB" id="VectorBase:AMAM017629"/>
<protein>
    <submittedName>
        <fullName evidence="2">Uncharacterized protein</fullName>
    </submittedName>
</protein>
<keyword evidence="3" id="KW-1185">Reference proteome</keyword>
<reference evidence="3" key="1">
    <citation type="submission" date="2013-09" db="EMBL/GenBank/DDBJ databases">
        <title>The Genome Sequence of Anopheles maculatus species B.</title>
        <authorList>
            <consortium name="The Broad Institute Genomics Platform"/>
            <person name="Neafsey D.E."/>
            <person name="Besansky N."/>
            <person name="Howell P."/>
            <person name="Walton C."/>
            <person name="Young S.K."/>
            <person name="Zeng Q."/>
            <person name="Gargeya S."/>
            <person name="Fitzgerald M."/>
            <person name="Haas B."/>
            <person name="Abouelleil A."/>
            <person name="Allen A.W."/>
            <person name="Alvarado L."/>
            <person name="Arachchi H.M."/>
            <person name="Berlin A.M."/>
            <person name="Chapman S.B."/>
            <person name="Gainer-Dewar J."/>
            <person name="Goldberg J."/>
            <person name="Griggs A."/>
            <person name="Gujja S."/>
            <person name="Hansen M."/>
            <person name="Howarth C."/>
            <person name="Imamovic A."/>
            <person name="Ireland A."/>
            <person name="Larimer J."/>
            <person name="McCowan C."/>
            <person name="Murphy C."/>
            <person name="Pearson M."/>
            <person name="Poon T.W."/>
            <person name="Priest M."/>
            <person name="Roberts A."/>
            <person name="Saif S."/>
            <person name="Shea T."/>
            <person name="Sisk P."/>
            <person name="Sykes S."/>
            <person name="Wortman J."/>
            <person name="Nusbaum C."/>
            <person name="Birren B."/>
        </authorList>
    </citation>
    <scope>NUCLEOTIDE SEQUENCE [LARGE SCALE GENOMIC DNA]</scope>
    <source>
        <strain evidence="3">maculatus3</strain>
    </source>
</reference>
<dbReference type="AlphaFoldDB" id="A0A182T1B4"/>